<organism evidence="6 7">
    <name type="scientific">Prochlorococcus marinus (strain MIT 9211)</name>
    <dbReference type="NCBI Taxonomy" id="93059"/>
    <lineage>
        <taxon>Bacteria</taxon>
        <taxon>Bacillati</taxon>
        <taxon>Cyanobacteriota</taxon>
        <taxon>Cyanophyceae</taxon>
        <taxon>Synechococcales</taxon>
        <taxon>Prochlorococcaceae</taxon>
        <taxon>Prochlorococcus</taxon>
    </lineage>
</organism>
<name>A9BB62_PROM4</name>
<keyword evidence="3" id="KW-0813">Transport</keyword>
<evidence type="ECO:0000256" key="2">
    <source>
        <dbReference type="ARBA" id="ARBA00005695"/>
    </source>
</evidence>
<dbReference type="GO" id="GO:1904680">
    <property type="term" value="F:peptide transmembrane transporter activity"/>
    <property type="evidence" value="ECO:0007669"/>
    <property type="project" value="TreeGrafter"/>
</dbReference>
<dbReference type="CDD" id="cd08519">
    <property type="entry name" value="PBP2_NikA_DppA_OppA_like_20"/>
    <property type="match status" value="1"/>
</dbReference>
<dbReference type="GO" id="GO:0042597">
    <property type="term" value="C:periplasmic space"/>
    <property type="evidence" value="ECO:0007669"/>
    <property type="project" value="UniProtKB-ARBA"/>
</dbReference>
<dbReference type="GO" id="GO:0043190">
    <property type="term" value="C:ATP-binding cassette (ABC) transporter complex"/>
    <property type="evidence" value="ECO:0007669"/>
    <property type="project" value="InterPro"/>
</dbReference>
<proteinExistence type="inferred from homology"/>
<dbReference type="HOGENOM" id="CLU_017028_7_4_3"/>
<dbReference type="InterPro" id="IPR000914">
    <property type="entry name" value="SBP_5_dom"/>
</dbReference>
<dbReference type="Pfam" id="PF00496">
    <property type="entry name" value="SBP_bac_5"/>
    <property type="match status" value="1"/>
</dbReference>
<keyword evidence="7" id="KW-1185">Reference proteome</keyword>
<evidence type="ECO:0000256" key="4">
    <source>
        <dbReference type="ARBA" id="ARBA00022729"/>
    </source>
</evidence>
<evidence type="ECO:0000259" key="5">
    <source>
        <dbReference type="Pfam" id="PF00496"/>
    </source>
</evidence>
<dbReference type="SUPFAM" id="SSF53850">
    <property type="entry name" value="Periplasmic binding protein-like II"/>
    <property type="match status" value="1"/>
</dbReference>
<evidence type="ECO:0000256" key="3">
    <source>
        <dbReference type="ARBA" id="ARBA00022448"/>
    </source>
</evidence>
<evidence type="ECO:0000313" key="7">
    <source>
        <dbReference type="Proteomes" id="UP000000788"/>
    </source>
</evidence>
<dbReference type="InterPro" id="IPR030678">
    <property type="entry name" value="Peptide/Ni-bd"/>
</dbReference>
<comment type="subcellular location">
    <subcellularLocation>
        <location evidence="1">Cell envelope</location>
    </subcellularLocation>
</comment>
<dbReference type="PIRSF" id="PIRSF002741">
    <property type="entry name" value="MppA"/>
    <property type="match status" value="1"/>
</dbReference>
<dbReference type="OrthoDB" id="9796817at2"/>
<dbReference type="GO" id="GO:0015833">
    <property type="term" value="P:peptide transport"/>
    <property type="evidence" value="ECO:0007669"/>
    <property type="project" value="TreeGrafter"/>
</dbReference>
<protein>
    <submittedName>
        <fullName evidence="6">ABC transporter, substrate binding protein</fullName>
    </submittedName>
</protein>
<dbReference type="eggNOG" id="COG0747">
    <property type="taxonomic scope" value="Bacteria"/>
</dbReference>
<evidence type="ECO:0000256" key="1">
    <source>
        <dbReference type="ARBA" id="ARBA00004196"/>
    </source>
</evidence>
<dbReference type="AlphaFoldDB" id="A9BB62"/>
<dbReference type="PANTHER" id="PTHR30290:SF10">
    <property type="entry name" value="PERIPLASMIC OLIGOPEPTIDE-BINDING PROTEIN-RELATED"/>
    <property type="match status" value="1"/>
</dbReference>
<sequence>MTLLFKSKAKAYRKLLTLLATSLIIITQTSCKATKESDRIIVASKGKIESLDPAQANKLLAIQLISALGDPLYRINESGLLEPRLAKDYPQISKDGLTISIALREDVLFHDGTPFNADAMAFSIKRFMEIGTLNYVIGEKITKIETPGPFLIRLRLNKPSSSIKGLLSSINLTPVSPKAYLEHQDKFLNKKFIGTGPYQLDSFTPERQRLIPFPRYWDKAPKNLGIDYVSYTTSTSLFSAIKTGQVDVLLSNSVEDGHRLALHKLSKKGKLIEGIGPAMQIGYIAFRSNSAPLDNKILRSALSYSLDRNLISRKVGYGLREPLRSIVPPILKTSKTSPWPKYNPQIARDLFKKAGLCDSNKVTIPLTFRSNVPADKLLALTWQEQLGRDFSDCITVKLNGVESTTVYKQLAEGAYEAVILGWTGEYPDPEAYLSPLLDCTKSQGSTCLEGEAVYGGTFWASNQIKTSLEQSENLQGSQRLEKLSEIEFLAADGAAILPVWLVKPRAWAQPNFSRPKFDGNGRLLLDRLQKAINE</sequence>
<dbReference type="GO" id="GO:0030313">
    <property type="term" value="C:cell envelope"/>
    <property type="evidence" value="ECO:0007669"/>
    <property type="project" value="UniProtKB-SubCell"/>
</dbReference>
<gene>
    <name evidence="6" type="primary">ddpA</name>
    <name evidence="6" type="ordered locus">P9211_11431</name>
</gene>
<dbReference type="Proteomes" id="UP000000788">
    <property type="component" value="Chromosome"/>
</dbReference>
<reference evidence="6 7" key="1">
    <citation type="journal article" date="2007" name="PLoS Genet.">
        <title>Patterns and implications of gene gain and loss in the evolution of Prochlorococcus.</title>
        <authorList>
            <person name="Kettler G.C."/>
            <person name="Martiny A.C."/>
            <person name="Huang K."/>
            <person name="Zucker J."/>
            <person name="Coleman M.L."/>
            <person name="Rodrigue S."/>
            <person name="Chen F."/>
            <person name="Lapidus A."/>
            <person name="Ferriera S."/>
            <person name="Johnson J."/>
            <person name="Steglich C."/>
            <person name="Church G.M."/>
            <person name="Richardson P."/>
            <person name="Chisholm S.W."/>
        </authorList>
    </citation>
    <scope>NUCLEOTIDE SEQUENCE [LARGE SCALE GENOMIC DNA]</scope>
    <source>
        <strain evidence="7">MIT 9211</strain>
    </source>
</reference>
<keyword evidence="4" id="KW-0732">Signal</keyword>
<dbReference type="RefSeq" id="WP_012195695.1">
    <property type="nucleotide sequence ID" value="NC_009976.1"/>
</dbReference>
<dbReference type="Gene3D" id="3.10.105.10">
    <property type="entry name" value="Dipeptide-binding Protein, Domain 3"/>
    <property type="match status" value="1"/>
</dbReference>
<dbReference type="KEGG" id="pmj:P9211_11431"/>
<dbReference type="InterPro" id="IPR039424">
    <property type="entry name" value="SBP_5"/>
</dbReference>
<dbReference type="STRING" id="93059.P9211_11431"/>
<feature type="domain" description="Solute-binding protein family 5" evidence="5">
    <location>
        <begin position="82"/>
        <end position="442"/>
    </location>
</feature>
<evidence type="ECO:0000313" key="6">
    <source>
        <dbReference type="EMBL" id="ABX09074.1"/>
    </source>
</evidence>
<dbReference type="Gene3D" id="3.40.190.10">
    <property type="entry name" value="Periplasmic binding protein-like II"/>
    <property type="match status" value="1"/>
</dbReference>
<accession>A9BB62</accession>
<dbReference type="EMBL" id="CP000878">
    <property type="protein sequence ID" value="ABX09074.1"/>
    <property type="molecule type" value="Genomic_DNA"/>
</dbReference>
<comment type="similarity">
    <text evidence="2">Belongs to the bacterial solute-binding protein 5 family.</text>
</comment>
<dbReference type="PANTHER" id="PTHR30290">
    <property type="entry name" value="PERIPLASMIC BINDING COMPONENT OF ABC TRANSPORTER"/>
    <property type="match status" value="1"/>
</dbReference>